<dbReference type="RefSeq" id="WP_010706611.1">
    <property type="nucleotide sequence ID" value="NZ_AP031218.1"/>
</dbReference>
<keyword evidence="1" id="KW-0812">Transmembrane</keyword>
<reference evidence="2 3" key="1">
    <citation type="submission" date="2023-03" db="EMBL/GenBank/DDBJ databases">
        <title>Complete genome sequence of an Enterococcus faecalis urinary isolate.</title>
        <authorList>
            <person name="Brauer A.L."/>
            <person name="Armbruster C.E."/>
        </authorList>
    </citation>
    <scope>NUCLEOTIDE SEQUENCE [LARGE SCALE GENOMIC DNA]</scope>
    <source>
        <strain evidence="2 3">3143</strain>
    </source>
</reference>
<dbReference type="Proteomes" id="UP001222182">
    <property type="component" value="Chromosome"/>
</dbReference>
<evidence type="ECO:0000313" key="3">
    <source>
        <dbReference type="Proteomes" id="UP001222182"/>
    </source>
</evidence>
<dbReference type="EMBL" id="CP119528">
    <property type="protein sequence ID" value="WER44017.1"/>
    <property type="molecule type" value="Genomic_DNA"/>
</dbReference>
<gene>
    <name evidence="2" type="ORF">P0083_07045</name>
</gene>
<keyword evidence="1" id="KW-1133">Transmembrane helix</keyword>
<proteinExistence type="predicted"/>
<feature type="transmembrane region" description="Helical" evidence="1">
    <location>
        <begin position="32"/>
        <end position="52"/>
    </location>
</feature>
<protein>
    <submittedName>
        <fullName evidence="2">Uncharacterized protein</fullName>
    </submittedName>
</protein>
<evidence type="ECO:0000256" key="1">
    <source>
        <dbReference type="SAM" id="Phobius"/>
    </source>
</evidence>
<keyword evidence="1" id="KW-0472">Membrane</keyword>
<feature type="transmembrane region" description="Helical" evidence="1">
    <location>
        <begin position="6"/>
        <end position="25"/>
    </location>
</feature>
<organism evidence="2 3">
    <name type="scientific">Enterococcus faecalis</name>
    <name type="common">Streptococcus faecalis</name>
    <dbReference type="NCBI Taxonomy" id="1351"/>
    <lineage>
        <taxon>Bacteria</taxon>
        <taxon>Bacillati</taxon>
        <taxon>Bacillota</taxon>
        <taxon>Bacilli</taxon>
        <taxon>Lactobacillales</taxon>
        <taxon>Enterococcaceae</taxon>
        <taxon>Enterococcus</taxon>
    </lineage>
</organism>
<dbReference type="AlphaFoldDB" id="A0ABD7XRQ1"/>
<name>A0ABD7XRQ1_ENTFL</name>
<evidence type="ECO:0000313" key="2">
    <source>
        <dbReference type="EMBL" id="WER44017.1"/>
    </source>
</evidence>
<accession>A0ABD7XRQ1</accession>
<sequence length="55" mass="6273">MHNKEFVIKAMLLTTLGILLFVFVMCLSRLEFFTATMIALIAMIIRVLWVNIGGK</sequence>